<feature type="region of interest" description="Disordered" evidence="1">
    <location>
        <begin position="22"/>
        <end position="117"/>
    </location>
</feature>
<accession>A0AAN7Y4N1</accession>
<keyword evidence="3" id="KW-1185">Reference proteome</keyword>
<dbReference type="AlphaFoldDB" id="A0AAN7Y4N1"/>
<dbReference type="EMBL" id="JAUZQC010000005">
    <property type="protein sequence ID" value="KAK5871585.1"/>
    <property type="molecule type" value="Genomic_DNA"/>
</dbReference>
<evidence type="ECO:0000256" key="1">
    <source>
        <dbReference type="SAM" id="MobiDB-lite"/>
    </source>
</evidence>
<gene>
    <name evidence="2" type="ORF">PBY51_004459</name>
</gene>
<evidence type="ECO:0000313" key="3">
    <source>
        <dbReference type="Proteomes" id="UP001346869"/>
    </source>
</evidence>
<protein>
    <submittedName>
        <fullName evidence="2">Uncharacterized protein</fullName>
    </submittedName>
</protein>
<feature type="compositionally biased region" description="Polar residues" evidence="1">
    <location>
        <begin position="108"/>
        <end position="117"/>
    </location>
</feature>
<name>A0AAN7Y4N1_ELEMC</name>
<comment type="caution">
    <text evidence="2">The sequence shown here is derived from an EMBL/GenBank/DDBJ whole genome shotgun (WGS) entry which is preliminary data.</text>
</comment>
<feature type="compositionally biased region" description="Basic residues" evidence="1">
    <location>
        <begin position="61"/>
        <end position="70"/>
    </location>
</feature>
<proteinExistence type="predicted"/>
<evidence type="ECO:0000313" key="2">
    <source>
        <dbReference type="EMBL" id="KAK5871585.1"/>
    </source>
</evidence>
<reference evidence="2 3" key="1">
    <citation type="journal article" date="2023" name="Genes (Basel)">
        <title>Chromosome-Level Genome Assembly and Circadian Gene Repertoire of the Patagonia Blennie Eleginops maclovinus-The Closest Ancestral Proxy of Antarctic Cryonotothenioids.</title>
        <authorList>
            <person name="Cheng C.C."/>
            <person name="Rivera-Colon A.G."/>
            <person name="Minhas B.F."/>
            <person name="Wilson L."/>
            <person name="Rayamajhi N."/>
            <person name="Vargas-Chacoff L."/>
            <person name="Catchen J.M."/>
        </authorList>
    </citation>
    <scope>NUCLEOTIDE SEQUENCE [LARGE SCALE GENOMIC DNA]</scope>
    <source>
        <strain evidence="2">JMC-PN-2008</strain>
    </source>
</reference>
<organism evidence="2 3">
    <name type="scientific">Eleginops maclovinus</name>
    <name type="common">Patagonian blennie</name>
    <name type="synonym">Eleginus maclovinus</name>
    <dbReference type="NCBI Taxonomy" id="56733"/>
    <lineage>
        <taxon>Eukaryota</taxon>
        <taxon>Metazoa</taxon>
        <taxon>Chordata</taxon>
        <taxon>Craniata</taxon>
        <taxon>Vertebrata</taxon>
        <taxon>Euteleostomi</taxon>
        <taxon>Actinopterygii</taxon>
        <taxon>Neopterygii</taxon>
        <taxon>Teleostei</taxon>
        <taxon>Neoteleostei</taxon>
        <taxon>Acanthomorphata</taxon>
        <taxon>Eupercaria</taxon>
        <taxon>Perciformes</taxon>
        <taxon>Notothenioidei</taxon>
        <taxon>Eleginopidae</taxon>
        <taxon>Eleginops</taxon>
    </lineage>
</organism>
<sequence>MVQLSGRGASSWFMVPPLHGAATGARDQDQCCPTRGAKKGEGLQLQLPRSTQVPGHDPRRTTIKHNRHHREAFTPPSRQSSHLVCTLPPLPPSPLFLSGPHRSKESEGSQTWSTRNI</sequence>
<reference evidence="2 3" key="2">
    <citation type="journal article" date="2023" name="Mol. Biol. Evol.">
        <title>Genomics of Secondarily Temperate Adaptation in the Only Non-Antarctic Icefish.</title>
        <authorList>
            <person name="Rivera-Colon A.G."/>
            <person name="Rayamajhi N."/>
            <person name="Minhas B.F."/>
            <person name="Madrigal G."/>
            <person name="Bilyk K.T."/>
            <person name="Yoon V."/>
            <person name="Hune M."/>
            <person name="Gregory S."/>
            <person name="Cheng C.H.C."/>
            <person name="Catchen J.M."/>
        </authorList>
    </citation>
    <scope>NUCLEOTIDE SEQUENCE [LARGE SCALE GENOMIC DNA]</scope>
    <source>
        <strain evidence="2">JMC-PN-2008</strain>
    </source>
</reference>
<dbReference type="Proteomes" id="UP001346869">
    <property type="component" value="Unassembled WGS sequence"/>
</dbReference>